<sequence>MVRSLVNLLALTGLASGSAGTLAPRQQNDSAPAVDITALNKNVTATAGTGAVSAAGTLSPFGGIGVGCGINWQEGASFGGGLQSGSESFGLGGGFTITKETMNIGLGIGINPINFNSSVNYEASTNGTVSLIFTSTTPIKCEETTVDGVKGVKCTSS</sequence>
<accession>A0A8H6ITR6</accession>
<reference evidence="2 3" key="1">
    <citation type="journal article" date="2020" name="Phytopathology">
        <title>Genome Sequence Resources of Colletotrichum truncatum, C. plurivorum, C. musicola, and C. sojae: Four Species Pathogenic to Soybean (Glycine max).</title>
        <authorList>
            <person name="Rogerio F."/>
            <person name="Boufleur T.R."/>
            <person name="Ciampi-Guillardi M."/>
            <person name="Sukno S.A."/>
            <person name="Thon M.R."/>
            <person name="Massola Junior N.S."/>
            <person name="Baroncelli R."/>
        </authorList>
    </citation>
    <scope>NUCLEOTIDE SEQUENCE [LARGE SCALE GENOMIC DNA]</scope>
    <source>
        <strain evidence="2 3">LFN0009</strain>
    </source>
</reference>
<keyword evidence="3" id="KW-1185">Reference proteome</keyword>
<dbReference type="AlphaFoldDB" id="A0A8H6ITR6"/>
<comment type="caution">
    <text evidence="2">The sequence shown here is derived from an EMBL/GenBank/DDBJ whole genome shotgun (WGS) entry which is preliminary data.</text>
</comment>
<gene>
    <name evidence="2" type="ORF">CSOJ01_13119</name>
</gene>
<feature type="signal peptide" evidence="1">
    <location>
        <begin position="1"/>
        <end position="17"/>
    </location>
</feature>
<dbReference type="Proteomes" id="UP000652219">
    <property type="component" value="Unassembled WGS sequence"/>
</dbReference>
<proteinExistence type="predicted"/>
<evidence type="ECO:0000313" key="2">
    <source>
        <dbReference type="EMBL" id="KAF6796521.1"/>
    </source>
</evidence>
<protein>
    <submittedName>
        <fullName evidence="2">Uncharacterized protein</fullName>
    </submittedName>
</protein>
<evidence type="ECO:0000256" key="1">
    <source>
        <dbReference type="SAM" id="SignalP"/>
    </source>
</evidence>
<keyword evidence="1" id="KW-0732">Signal</keyword>
<evidence type="ECO:0000313" key="3">
    <source>
        <dbReference type="Proteomes" id="UP000652219"/>
    </source>
</evidence>
<organism evidence="2 3">
    <name type="scientific">Colletotrichum sojae</name>
    <dbReference type="NCBI Taxonomy" id="2175907"/>
    <lineage>
        <taxon>Eukaryota</taxon>
        <taxon>Fungi</taxon>
        <taxon>Dikarya</taxon>
        <taxon>Ascomycota</taxon>
        <taxon>Pezizomycotina</taxon>
        <taxon>Sordariomycetes</taxon>
        <taxon>Hypocreomycetidae</taxon>
        <taxon>Glomerellales</taxon>
        <taxon>Glomerellaceae</taxon>
        <taxon>Colletotrichum</taxon>
        <taxon>Colletotrichum orchidearum species complex</taxon>
    </lineage>
</organism>
<dbReference type="EMBL" id="WIGN01000365">
    <property type="protein sequence ID" value="KAF6796521.1"/>
    <property type="molecule type" value="Genomic_DNA"/>
</dbReference>
<name>A0A8H6ITR6_9PEZI</name>
<feature type="chain" id="PRO_5034873235" evidence="1">
    <location>
        <begin position="18"/>
        <end position="157"/>
    </location>
</feature>